<keyword evidence="2" id="KW-1185">Reference proteome</keyword>
<reference evidence="1 2" key="2">
    <citation type="journal article" date="2022" name="Mol. Ecol. Resour.">
        <title>The genomes of chicory, endive, great burdock and yacon provide insights into Asteraceae paleo-polyploidization history and plant inulin production.</title>
        <authorList>
            <person name="Fan W."/>
            <person name="Wang S."/>
            <person name="Wang H."/>
            <person name="Wang A."/>
            <person name="Jiang F."/>
            <person name="Liu H."/>
            <person name="Zhao H."/>
            <person name="Xu D."/>
            <person name="Zhang Y."/>
        </authorList>
    </citation>
    <scope>NUCLEOTIDE SEQUENCE [LARGE SCALE GENOMIC DNA]</scope>
    <source>
        <strain evidence="2">cv. Yunnan</strain>
        <tissue evidence="1">Leaves</tissue>
    </source>
</reference>
<sequence length="143" mass="15964">MITCCSDFFFQGLSSKALGLLHHIYSMKSMVGRMLGAACAVEAVATIKAQNYNKSKLCWINNFQLQVGIISLSWAYDVFWAIEGLNKHCKQCIKYDKRLLAANGGVLFGIGKNTHIKRSIIEKNALIGDNVKKFVILQQSFDV</sequence>
<gene>
    <name evidence="1" type="ORF">L1987_12654</name>
</gene>
<organism evidence="1 2">
    <name type="scientific">Smallanthus sonchifolius</name>
    <dbReference type="NCBI Taxonomy" id="185202"/>
    <lineage>
        <taxon>Eukaryota</taxon>
        <taxon>Viridiplantae</taxon>
        <taxon>Streptophyta</taxon>
        <taxon>Embryophyta</taxon>
        <taxon>Tracheophyta</taxon>
        <taxon>Spermatophyta</taxon>
        <taxon>Magnoliopsida</taxon>
        <taxon>eudicotyledons</taxon>
        <taxon>Gunneridae</taxon>
        <taxon>Pentapetalae</taxon>
        <taxon>asterids</taxon>
        <taxon>campanulids</taxon>
        <taxon>Asterales</taxon>
        <taxon>Asteraceae</taxon>
        <taxon>Asteroideae</taxon>
        <taxon>Heliantheae alliance</taxon>
        <taxon>Millerieae</taxon>
        <taxon>Smallanthus</taxon>
    </lineage>
</organism>
<reference evidence="2" key="1">
    <citation type="journal article" date="2022" name="Mol. Ecol. Resour.">
        <title>The genomes of chicory, endive, great burdock and yacon provide insights into Asteraceae palaeo-polyploidization history and plant inulin production.</title>
        <authorList>
            <person name="Fan W."/>
            <person name="Wang S."/>
            <person name="Wang H."/>
            <person name="Wang A."/>
            <person name="Jiang F."/>
            <person name="Liu H."/>
            <person name="Zhao H."/>
            <person name="Xu D."/>
            <person name="Zhang Y."/>
        </authorList>
    </citation>
    <scope>NUCLEOTIDE SEQUENCE [LARGE SCALE GENOMIC DNA]</scope>
    <source>
        <strain evidence="2">cv. Yunnan</strain>
    </source>
</reference>
<comment type="caution">
    <text evidence="1">The sequence shown here is derived from an EMBL/GenBank/DDBJ whole genome shotgun (WGS) entry which is preliminary data.</text>
</comment>
<dbReference type="EMBL" id="CM042021">
    <property type="protein sequence ID" value="KAI3818833.1"/>
    <property type="molecule type" value="Genomic_DNA"/>
</dbReference>
<name>A0ACB9JFX0_9ASTR</name>
<evidence type="ECO:0000313" key="2">
    <source>
        <dbReference type="Proteomes" id="UP001056120"/>
    </source>
</evidence>
<proteinExistence type="predicted"/>
<protein>
    <submittedName>
        <fullName evidence="1">Uncharacterized protein</fullName>
    </submittedName>
</protein>
<dbReference type="Proteomes" id="UP001056120">
    <property type="component" value="Linkage Group LG04"/>
</dbReference>
<accession>A0ACB9JFX0</accession>
<evidence type="ECO:0000313" key="1">
    <source>
        <dbReference type="EMBL" id="KAI3818833.1"/>
    </source>
</evidence>